<dbReference type="EMBL" id="DF238811">
    <property type="protein sequence ID" value="GAC97788.1"/>
    <property type="molecule type" value="Genomic_DNA"/>
</dbReference>
<organism evidence="5 6">
    <name type="scientific">Pseudozyma hubeiensis (strain SY62)</name>
    <name type="common">Yeast</name>
    <dbReference type="NCBI Taxonomy" id="1305764"/>
    <lineage>
        <taxon>Eukaryota</taxon>
        <taxon>Fungi</taxon>
        <taxon>Dikarya</taxon>
        <taxon>Basidiomycota</taxon>
        <taxon>Ustilaginomycotina</taxon>
        <taxon>Ustilaginomycetes</taxon>
        <taxon>Ustilaginales</taxon>
        <taxon>Ustilaginaceae</taxon>
        <taxon>Pseudozyma</taxon>
    </lineage>
</organism>
<feature type="compositionally biased region" description="Low complexity" evidence="3">
    <location>
        <begin position="964"/>
        <end position="983"/>
    </location>
</feature>
<feature type="compositionally biased region" description="Polar residues" evidence="3">
    <location>
        <begin position="494"/>
        <end position="515"/>
    </location>
</feature>
<dbReference type="OrthoDB" id="1716625at2759"/>
<feature type="region of interest" description="Disordered" evidence="3">
    <location>
        <begin position="344"/>
        <end position="515"/>
    </location>
</feature>
<evidence type="ECO:0000313" key="5">
    <source>
        <dbReference type="EMBL" id="GAC97788.1"/>
    </source>
</evidence>
<gene>
    <name evidence="5" type="ORF">PHSY_005375</name>
</gene>
<feature type="compositionally biased region" description="Basic residues" evidence="3">
    <location>
        <begin position="110"/>
        <end position="119"/>
    </location>
</feature>
<evidence type="ECO:0000313" key="6">
    <source>
        <dbReference type="Proteomes" id="UP000014071"/>
    </source>
</evidence>
<dbReference type="Proteomes" id="UP000014071">
    <property type="component" value="Unassembled WGS sequence"/>
</dbReference>
<feature type="compositionally biased region" description="Low complexity" evidence="3">
    <location>
        <begin position="243"/>
        <end position="252"/>
    </location>
</feature>
<evidence type="ECO:0000256" key="3">
    <source>
        <dbReference type="SAM" id="MobiDB-lite"/>
    </source>
</evidence>
<dbReference type="STRING" id="1305764.R9P8T4"/>
<dbReference type="GO" id="GO:0005737">
    <property type="term" value="C:cytoplasm"/>
    <property type="evidence" value="ECO:0007669"/>
    <property type="project" value="UniProtKB-SubCell"/>
</dbReference>
<feature type="compositionally biased region" description="Gly residues" evidence="3">
    <location>
        <begin position="610"/>
        <end position="619"/>
    </location>
</feature>
<feature type="region of interest" description="Disordered" evidence="3">
    <location>
        <begin position="878"/>
        <end position="997"/>
    </location>
</feature>
<feature type="region of interest" description="Disordered" evidence="3">
    <location>
        <begin position="169"/>
        <end position="315"/>
    </location>
</feature>
<keyword evidence="2" id="KW-0963">Cytoplasm</keyword>
<dbReference type="InterPro" id="IPR035899">
    <property type="entry name" value="DBL_dom_sf"/>
</dbReference>
<evidence type="ECO:0000256" key="2">
    <source>
        <dbReference type="ARBA" id="ARBA00022490"/>
    </source>
</evidence>
<dbReference type="SMART" id="SM00325">
    <property type="entry name" value="RhoGEF"/>
    <property type="match status" value="1"/>
</dbReference>
<feature type="compositionally biased region" description="Low complexity" evidence="3">
    <location>
        <begin position="299"/>
        <end position="310"/>
    </location>
</feature>
<dbReference type="PROSITE" id="PS50010">
    <property type="entry name" value="DH_2"/>
    <property type="match status" value="1"/>
</dbReference>
<feature type="compositionally biased region" description="Low complexity" evidence="3">
    <location>
        <begin position="891"/>
        <end position="909"/>
    </location>
</feature>
<sequence length="997" mass="108799">MPLQSIYKPHDRCYVHSASPLLLSNSVPIVVLAIKIPIKTKMARPSFQDPSMATTEQVCMLGLYAVGASLLTTMHQTSPMVTDSLPSKIEFDRKSVDMHHPFPQKPTRASAKRARRSKREAKSLDLLSGGMSVSASQQPALRDFSFNANKLGITGDHLAADFPPSPLSSRVHLPPLQDESPRSKGWLSYLTPSWPRAQPSDEDSDDDDGALPHGPKGLKKQRSWSRLASLAAPSRREQRSASDPDTSATSSTYVPARLGQIPFLPREEDAAQKPRSRSMSLDVPRLARKSFSTLRSKRAPSAQPSPQAPQLGHLAFAQDQSYRSWNAPGMQAEFDHVLLRDLPRESTSSSESEYSYDRRHSISGSSGHEALHARARGDSQGSFPSTAPSTVSDTAVMSSAFSVSDTQRSDSEGEESDDDEDDIEWERPEAIRPACTSPIDFEHVPASPTATRSSGRRSFQMWSQRPRLPSFASNAKSPSKNSTKSSLGGPRRMTSASSLGGKSEQSGRSSLSELARRSFSQARTLLLVPSPRSAARRSVAGDDTTRPAAVFLQPINTGVISRPCQTTPNPVASTRSNSMTMTCSTTNTIEGSSVRYPSFYLGTSSESGSVTGGSSGNSSGGRSWESTAPELAALEELVLTECKYLADLQLLLDVYVEGLRRLDLITPASLEKIVSNLDEVMVLSKFLIDTVREYLPRRMSPPTSISSQPGNSDSSSRPHAPPANRPLLSEPDYLGLSSKLVKELPARMEVYARYCVLHHEAKERLAFERDLRPAVATFIELTRSTNPTLQGMDMDQFLVLPVQRVTRYPLLFGCLAKECGKRRSESDELREEDEDTDMAAYNVQRQGRADAICSNWTRLRDVSASICGLTNLAISYQQHSARPDTTRSRPRPSMSVSSPLLSSPSNAARFGPMQTSTPPPPALVMREQGSSPRPAPPLTTQEAKPRLPAFWRRSSTKTSDKTQTDSTGVSSTSSESSGGSSSSLLTRFVKAFRHPAP</sequence>
<feature type="region of interest" description="Disordered" evidence="3">
    <location>
        <begin position="605"/>
        <end position="625"/>
    </location>
</feature>
<feature type="compositionally biased region" description="Acidic residues" evidence="3">
    <location>
        <begin position="412"/>
        <end position="424"/>
    </location>
</feature>
<dbReference type="SUPFAM" id="SSF48065">
    <property type="entry name" value="DBL homology domain (DH-domain)"/>
    <property type="match status" value="1"/>
</dbReference>
<dbReference type="Pfam" id="PF00621">
    <property type="entry name" value="RhoGEF"/>
    <property type="match status" value="1"/>
</dbReference>
<feature type="compositionally biased region" description="Polar residues" evidence="3">
    <location>
        <begin position="471"/>
        <end position="486"/>
    </location>
</feature>
<dbReference type="GeneID" id="24110654"/>
<dbReference type="InterPro" id="IPR051480">
    <property type="entry name" value="Endocytic_GEF_Adapter"/>
</dbReference>
<dbReference type="HOGENOM" id="CLU_291210_0_0_1"/>
<feature type="region of interest" description="Disordered" evidence="3">
    <location>
        <begin position="97"/>
        <end position="132"/>
    </location>
</feature>
<dbReference type="GO" id="GO:0005085">
    <property type="term" value="F:guanyl-nucleotide exchange factor activity"/>
    <property type="evidence" value="ECO:0007669"/>
    <property type="project" value="InterPro"/>
</dbReference>
<dbReference type="GO" id="GO:0035025">
    <property type="term" value="P:positive regulation of Rho protein signal transduction"/>
    <property type="evidence" value="ECO:0007669"/>
    <property type="project" value="TreeGrafter"/>
</dbReference>
<comment type="subcellular location">
    <subcellularLocation>
        <location evidence="1">Cytoplasm</location>
    </subcellularLocation>
</comment>
<reference evidence="6" key="1">
    <citation type="journal article" date="2013" name="Genome Announc.">
        <title>Draft genome sequence of the basidiomycetous yeast-like fungus Pseudozyma hubeiensis SY62, which produces an abundant amount of the biosurfactant mannosylerythritol lipids.</title>
        <authorList>
            <person name="Konishi M."/>
            <person name="Hatada Y."/>
            <person name="Horiuchi J."/>
        </authorList>
    </citation>
    <scope>NUCLEOTIDE SEQUENCE [LARGE SCALE GENOMIC DNA]</scope>
    <source>
        <strain evidence="6">SY62</strain>
    </source>
</reference>
<dbReference type="InterPro" id="IPR000219">
    <property type="entry name" value="DH_dom"/>
</dbReference>
<feature type="compositionally biased region" description="Polar residues" evidence="3">
    <location>
        <begin position="379"/>
        <end position="406"/>
    </location>
</feature>
<feature type="compositionally biased region" description="Polar residues" evidence="3">
    <location>
        <begin position="448"/>
        <end position="463"/>
    </location>
</feature>
<proteinExistence type="predicted"/>
<evidence type="ECO:0000256" key="1">
    <source>
        <dbReference type="ARBA" id="ARBA00004496"/>
    </source>
</evidence>
<feature type="compositionally biased region" description="Polar residues" evidence="3">
    <location>
        <begin position="701"/>
        <end position="717"/>
    </location>
</feature>
<evidence type="ECO:0000259" key="4">
    <source>
        <dbReference type="PROSITE" id="PS50010"/>
    </source>
</evidence>
<feature type="domain" description="DH" evidence="4">
    <location>
        <begin position="629"/>
        <end position="846"/>
    </location>
</feature>
<dbReference type="RefSeq" id="XP_012191375.1">
    <property type="nucleotide sequence ID" value="XM_012335985.1"/>
</dbReference>
<name>R9P8T4_PSEHS</name>
<feature type="compositionally biased region" description="Acidic residues" evidence="3">
    <location>
        <begin position="200"/>
        <end position="209"/>
    </location>
</feature>
<dbReference type="AlphaFoldDB" id="R9P8T4"/>
<dbReference type="Gene3D" id="1.20.900.10">
    <property type="entry name" value="Dbl homology (DH) domain"/>
    <property type="match status" value="1"/>
</dbReference>
<feature type="region of interest" description="Disordered" evidence="3">
    <location>
        <begin position="698"/>
        <end position="730"/>
    </location>
</feature>
<accession>R9P8T4</accession>
<keyword evidence="6" id="KW-1185">Reference proteome</keyword>
<dbReference type="eggNOG" id="KOG4305">
    <property type="taxonomic scope" value="Eukaryota"/>
</dbReference>
<protein>
    <submittedName>
        <fullName evidence="5">RhoGEF group protein</fullName>
    </submittedName>
</protein>
<dbReference type="PANTHER" id="PTHR46006">
    <property type="entry name" value="RHO GUANINE NUCLEOTIDE EXCHANGE FACTOR AT 64C, ISOFORM A"/>
    <property type="match status" value="1"/>
</dbReference>
<dbReference type="PANTHER" id="PTHR46006:SF6">
    <property type="entry name" value="INTERSECTIN-2 ISOFORM X1"/>
    <property type="match status" value="1"/>
</dbReference>